<comment type="caution">
    <text evidence="1">The sequence shown here is derived from an EMBL/GenBank/DDBJ whole genome shotgun (WGS) entry which is preliminary data.</text>
</comment>
<gene>
    <name evidence="1" type="ORF">RIF29_39235</name>
</gene>
<name>A0AAN9E0R2_CROPI</name>
<dbReference type="EMBL" id="JAYWIO010000008">
    <property type="protein sequence ID" value="KAK7244414.1"/>
    <property type="molecule type" value="Genomic_DNA"/>
</dbReference>
<accession>A0AAN9E0R2</accession>
<dbReference type="Proteomes" id="UP001372338">
    <property type="component" value="Unassembled WGS sequence"/>
</dbReference>
<reference evidence="1 2" key="1">
    <citation type="submission" date="2024-01" db="EMBL/GenBank/DDBJ databases">
        <title>The genomes of 5 underutilized Papilionoideae crops provide insights into root nodulation and disease resistanc.</title>
        <authorList>
            <person name="Yuan L."/>
        </authorList>
    </citation>
    <scope>NUCLEOTIDE SEQUENCE [LARGE SCALE GENOMIC DNA]</scope>
    <source>
        <strain evidence="1">ZHUSHIDOU_FW_LH</strain>
        <tissue evidence="1">Leaf</tissue>
    </source>
</reference>
<sequence length="73" mass="8535">MYSYKPCLIASLKVILQQVALGLDEIHHDYHLRWIVVLQVSSTALKTAIIKRRKWGKILLVRLEKMSFGKRTE</sequence>
<evidence type="ECO:0000313" key="2">
    <source>
        <dbReference type="Proteomes" id="UP001372338"/>
    </source>
</evidence>
<organism evidence="1 2">
    <name type="scientific">Crotalaria pallida</name>
    <name type="common">Smooth rattlebox</name>
    <name type="synonym">Crotalaria striata</name>
    <dbReference type="NCBI Taxonomy" id="3830"/>
    <lineage>
        <taxon>Eukaryota</taxon>
        <taxon>Viridiplantae</taxon>
        <taxon>Streptophyta</taxon>
        <taxon>Embryophyta</taxon>
        <taxon>Tracheophyta</taxon>
        <taxon>Spermatophyta</taxon>
        <taxon>Magnoliopsida</taxon>
        <taxon>eudicotyledons</taxon>
        <taxon>Gunneridae</taxon>
        <taxon>Pentapetalae</taxon>
        <taxon>rosids</taxon>
        <taxon>fabids</taxon>
        <taxon>Fabales</taxon>
        <taxon>Fabaceae</taxon>
        <taxon>Papilionoideae</taxon>
        <taxon>50 kb inversion clade</taxon>
        <taxon>genistoids sensu lato</taxon>
        <taxon>core genistoids</taxon>
        <taxon>Crotalarieae</taxon>
        <taxon>Crotalaria</taxon>
    </lineage>
</organism>
<evidence type="ECO:0000313" key="1">
    <source>
        <dbReference type="EMBL" id="KAK7244414.1"/>
    </source>
</evidence>
<protein>
    <submittedName>
        <fullName evidence="1">Uncharacterized protein</fullName>
    </submittedName>
</protein>
<proteinExistence type="predicted"/>
<keyword evidence="2" id="KW-1185">Reference proteome</keyword>
<dbReference type="AlphaFoldDB" id="A0AAN9E0R2"/>